<evidence type="ECO:0000256" key="4">
    <source>
        <dbReference type="ARBA" id="ARBA00022684"/>
    </source>
</evidence>
<evidence type="ECO:0000256" key="1">
    <source>
        <dbReference type="ARBA" id="ARBA00005006"/>
    </source>
</evidence>
<evidence type="ECO:0000313" key="12">
    <source>
        <dbReference type="Proteomes" id="UP000295937"/>
    </source>
</evidence>
<evidence type="ECO:0000259" key="10">
    <source>
        <dbReference type="Pfam" id="PF04262"/>
    </source>
</evidence>
<keyword evidence="3 8" id="KW-0436">Ligase</keyword>
<dbReference type="RefSeq" id="WP_136132662.1">
    <property type="nucleotide sequence ID" value="NZ_PDKR01000004.1"/>
</dbReference>
<reference evidence="11 12" key="1">
    <citation type="journal article" date="2018" name="Genome Biol. Evol.">
        <title>Cladogenesis and Genomic Streamlining in Extracellular Endosymbionts of Tropical Stink Bugs.</title>
        <authorList>
            <person name="Otero-Bravo A."/>
            <person name="Goffredi S."/>
            <person name="Sabree Z.L."/>
        </authorList>
    </citation>
    <scope>NUCLEOTIDE SEQUENCE [LARGE SCALE GENOMIC DNA]</scope>
    <source>
        <strain evidence="11 12">SoEO</strain>
    </source>
</reference>
<evidence type="ECO:0000256" key="5">
    <source>
        <dbReference type="ARBA" id="ARBA00022741"/>
    </source>
</evidence>
<dbReference type="EMBL" id="PDKR01000004">
    <property type="protein sequence ID" value="PPI88471.1"/>
    <property type="molecule type" value="Genomic_DNA"/>
</dbReference>
<comment type="similarity">
    <text evidence="2 8">Belongs to the glutamate--cysteine ligase type 1 family. Type 1 subfamily.</text>
</comment>
<dbReference type="AlphaFoldDB" id="A0A2P5T1J3"/>
<dbReference type="GO" id="GO:0004357">
    <property type="term" value="F:glutamate-cysteine ligase activity"/>
    <property type="evidence" value="ECO:0007669"/>
    <property type="project" value="UniProtKB-UniRule"/>
</dbReference>
<sequence length="525" mass="61630">MLPDISNSVLSWLKNQPYDFKNINRGIERETLRVTNHGNIANSNHPKLLGSALKNEWITTDFSESLLEFITPVDSRIEYMFSFLRDIHRYVARILNEELMWSLSMPCRIEDENKIKLANYGTSNIGLMKTLYRKGLKNRYGAMMQTISGIHYNFSLPILFWQEWANFRKLRNCKETVSTGYLTLIRNYHRFGWIISYLFGASPAIYSNFIQRNNITLPFETNNKDTFWLPYATSLRLSDIGYSNKYQNILKITFNSLEEYVHILRNAVNTPFKKFAEIGIKDKDGNRIQLNTNILQIENEFYSPIRPKCATHFSEVLSDALLKNGIEYIEIRSLDINPFSAIGIDKTQIYFLDLFLIWCILIDVSEMTIEELHYSKKNWKIVTLEGRKPNKKINIGHNNKKYSILDVGKIIFDDLYKLAEILDMNQNSVKYQKICDQFLLYLYDPELTYSARILNIIKKEGIISAGLSLSKKYHNLLRLEPLHLLQEKDFKIKARNSILEQKRIENSDLLEFDDYLNNFNKKNNI</sequence>
<dbReference type="PANTHER" id="PTHR38761">
    <property type="entry name" value="GLUTAMATE--CYSTEINE LIGASE"/>
    <property type="match status" value="1"/>
</dbReference>
<evidence type="ECO:0000256" key="3">
    <source>
        <dbReference type="ARBA" id="ARBA00022598"/>
    </source>
</evidence>
<dbReference type="GO" id="GO:0046872">
    <property type="term" value="F:metal ion binding"/>
    <property type="evidence" value="ECO:0007669"/>
    <property type="project" value="TreeGrafter"/>
</dbReference>
<evidence type="ECO:0000256" key="6">
    <source>
        <dbReference type="ARBA" id="ARBA00022840"/>
    </source>
</evidence>
<dbReference type="NCBIfam" id="TIGR01434">
    <property type="entry name" value="glu_cys_ligase"/>
    <property type="match status" value="1"/>
</dbReference>
<comment type="catalytic activity">
    <reaction evidence="7 8 9">
        <text>L-cysteine + L-glutamate + ATP = gamma-L-glutamyl-L-cysteine + ADP + phosphate + H(+)</text>
        <dbReference type="Rhea" id="RHEA:13285"/>
        <dbReference type="ChEBI" id="CHEBI:15378"/>
        <dbReference type="ChEBI" id="CHEBI:29985"/>
        <dbReference type="ChEBI" id="CHEBI:30616"/>
        <dbReference type="ChEBI" id="CHEBI:35235"/>
        <dbReference type="ChEBI" id="CHEBI:43474"/>
        <dbReference type="ChEBI" id="CHEBI:58173"/>
        <dbReference type="ChEBI" id="CHEBI:456216"/>
        <dbReference type="EC" id="6.3.2.2"/>
    </reaction>
</comment>
<evidence type="ECO:0000313" key="11">
    <source>
        <dbReference type="EMBL" id="PPI88471.1"/>
    </source>
</evidence>
<accession>A0A2P5T1J3</accession>
<evidence type="ECO:0000256" key="7">
    <source>
        <dbReference type="ARBA" id="ARBA00048819"/>
    </source>
</evidence>
<dbReference type="EC" id="6.3.2.2" evidence="8"/>
<dbReference type="Proteomes" id="UP000295937">
    <property type="component" value="Unassembled WGS sequence"/>
</dbReference>
<organism evidence="11 12">
    <name type="scientific">Candidatus Pantoea edessiphila</name>
    <dbReference type="NCBI Taxonomy" id="2044610"/>
    <lineage>
        <taxon>Bacteria</taxon>
        <taxon>Pseudomonadati</taxon>
        <taxon>Pseudomonadota</taxon>
        <taxon>Gammaproteobacteria</taxon>
        <taxon>Enterobacterales</taxon>
        <taxon>Erwiniaceae</taxon>
        <taxon>Pantoea</taxon>
    </lineage>
</organism>
<evidence type="ECO:0000256" key="8">
    <source>
        <dbReference type="HAMAP-Rule" id="MF_00578"/>
    </source>
</evidence>
<dbReference type="InterPro" id="IPR006334">
    <property type="entry name" value="Glut_cys_ligase"/>
</dbReference>
<protein>
    <recommendedName>
        <fullName evidence="8">Glutamate--cysteine ligase</fullName>
        <ecNumber evidence="8">6.3.2.2</ecNumber>
    </recommendedName>
    <alternativeName>
        <fullName evidence="8">Gamma-ECS</fullName>
        <shortName evidence="8">GCS</shortName>
    </alternativeName>
    <alternativeName>
        <fullName evidence="8">Gamma-glutamylcysteine synthetase</fullName>
    </alternativeName>
</protein>
<dbReference type="Gene3D" id="3.30.590.20">
    <property type="match status" value="1"/>
</dbReference>
<dbReference type="HAMAP" id="MF_00578">
    <property type="entry name" value="Glu_cys_ligase"/>
    <property type="match status" value="1"/>
</dbReference>
<gene>
    <name evidence="8" type="primary">gshA</name>
    <name evidence="11" type="ORF">CRV09_02910</name>
</gene>
<evidence type="ECO:0000256" key="9">
    <source>
        <dbReference type="RuleBase" id="RU004391"/>
    </source>
</evidence>
<comment type="pathway">
    <text evidence="1 8 9">Sulfur metabolism; glutathione biosynthesis; glutathione from L-cysteine and L-glutamate: step 1/2.</text>
</comment>
<dbReference type="SUPFAM" id="SSF55931">
    <property type="entry name" value="Glutamine synthetase/guanido kinase"/>
    <property type="match status" value="1"/>
</dbReference>
<keyword evidence="6 8" id="KW-0067">ATP-binding</keyword>
<dbReference type="GO" id="GO:0005829">
    <property type="term" value="C:cytosol"/>
    <property type="evidence" value="ECO:0007669"/>
    <property type="project" value="TreeGrafter"/>
</dbReference>
<feature type="domain" description="Glutamate--cysteine ligase" evidence="10">
    <location>
        <begin position="12"/>
        <end position="382"/>
    </location>
</feature>
<dbReference type="GO" id="GO:0005524">
    <property type="term" value="F:ATP binding"/>
    <property type="evidence" value="ECO:0007669"/>
    <property type="project" value="UniProtKB-KW"/>
</dbReference>
<dbReference type="InterPro" id="IPR007370">
    <property type="entry name" value="Glu_cys_ligase"/>
</dbReference>
<evidence type="ECO:0000256" key="2">
    <source>
        <dbReference type="ARBA" id="ARBA00008772"/>
    </source>
</evidence>
<dbReference type="Pfam" id="PF04262">
    <property type="entry name" value="Glu_cys_ligase"/>
    <property type="match status" value="1"/>
</dbReference>
<dbReference type="OrthoDB" id="9803907at2"/>
<dbReference type="GO" id="GO:0006750">
    <property type="term" value="P:glutathione biosynthetic process"/>
    <property type="evidence" value="ECO:0007669"/>
    <property type="project" value="UniProtKB-UniRule"/>
</dbReference>
<comment type="caution">
    <text evidence="11">The sequence shown here is derived from an EMBL/GenBank/DDBJ whole genome shotgun (WGS) entry which is preliminary data.</text>
</comment>
<keyword evidence="4 8" id="KW-0317">Glutathione biosynthesis</keyword>
<name>A0A2P5T1J3_9GAMM</name>
<proteinExistence type="inferred from homology"/>
<keyword evidence="5 8" id="KW-0547">Nucleotide-binding</keyword>
<dbReference type="PANTHER" id="PTHR38761:SF1">
    <property type="entry name" value="GLUTAMATE--CYSTEINE LIGASE"/>
    <property type="match status" value="1"/>
</dbReference>
<dbReference type="UniPathway" id="UPA00142">
    <property type="reaction ID" value="UER00209"/>
</dbReference>
<dbReference type="InterPro" id="IPR014746">
    <property type="entry name" value="Gln_synth/guanido_kin_cat_dom"/>
</dbReference>